<feature type="compositionally biased region" description="Basic and acidic residues" evidence="1">
    <location>
        <begin position="1"/>
        <end position="10"/>
    </location>
</feature>
<evidence type="ECO:0000313" key="2">
    <source>
        <dbReference type="EMBL" id="GLK02467.1"/>
    </source>
</evidence>
<accession>A0A9W6M9B9</accession>
<feature type="region of interest" description="Disordered" evidence="1">
    <location>
        <begin position="1"/>
        <end position="112"/>
    </location>
</feature>
<proteinExistence type="predicted"/>
<sequence>MFLASRDRRVNGLVHAFDAGFTGLRSKEDQMSDPADPQPADQAPAEEAPSAGEVSPEGEPAPSPEDLEEPSTEKEPAEAPRAPKPDDPEPSHQAVGIGVTDPPFGEEEADPQ</sequence>
<reference evidence="2" key="2">
    <citation type="submission" date="2023-01" db="EMBL/GenBank/DDBJ databases">
        <authorList>
            <person name="Sun Q."/>
            <person name="Evtushenko L."/>
        </authorList>
    </citation>
    <scope>NUCLEOTIDE SEQUENCE</scope>
    <source>
        <strain evidence="2">VKM Ac-1958</strain>
    </source>
</reference>
<protein>
    <submittedName>
        <fullName evidence="2">Uncharacterized protein</fullName>
    </submittedName>
</protein>
<feature type="compositionally biased region" description="Low complexity" evidence="1">
    <location>
        <begin position="32"/>
        <end position="51"/>
    </location>
</feature>
<feature type="compositionally biased region" description="Basic and acidic residues" evidence="1">
    <location>
        <begin position="71"/>
        <end position="90"/>
    </location>
</feature>
<dbReference type="EMBL" id="BSET01000002">
    <property type="protein sequence ID" value="GLK02467.1"/>
    <property type="molecule type" value="Genomic_DNA"/>
</dbReference>
<evidence type="ECO:0000313" key="3">
    <source>
        <dbReference type="Proteomes" id="UP001142325"/>
    </source>
</evidence>
<gene>
    <name evidence="2" type="ORF">GCM10017596_21820</name>
</gene>
<comment type="caution">
    <text evidence="2">The sequence shown here is derived from an EMBL/GenBank/DDBJ whole genome shotgun (WGS) entry which is preliminary data.</text>
</comment>
<dbReference type="Proteomes" id="UP001142325">
    <property type="component" value="Unassembled WGS sequence"/>
</dbReference>
<keyword evidence="3" id="KW-1185">Reference proteome</keyword>
<name>A0A9W6M9B9_9MICO</name>
<organism evidence="2 3">
    <name type="scientific">Microbacterium keratanolyticum</name>
    <dbReference type="NCBI Taxonomy" id="67574"/>
    <lineage>
        <taxon>Bacteria</taxon>
        <taxon>Bacillati</taxon>
        <taxon>Actinomycetota</taxon>
        <taxon>Actinomycetes</taxon>
        <taxon>Micrococcales</taxon>
        <taxon>Microbacteriaceae</taxon>
        <taxon>Microbacterium</taxon>
    </lineage>
</organism>
<dbReference type="AlphaFoldDB" id="A0A9W6M9B9"/>
<evidence type="ECO:0000256" key="1">
    <source>
        <dbReference type="SAM" id="MobiDB-lite"/>
    </source>
</evidence>
<reference evidence="2" key="1">
    <citation type="journal article" date="2014" name="Int. J. Syst. Evol. Microbiol.">
        <title>Complete genome sequence of Corynebacterium casei LMG S-19264T (=DSM 44701T), isolated from a smear-ripened cheese.</title>
        <authorList>
            <consortium name="US DOE Joint Genome Institute (JGI-PGF)"/>
            <person name="Walter F."/>
            <person name="Albersmeier A."/>
            <person name="Kalinowski J."/>
            <person name="Ruckert C."/>
        </authorList>
    </citation>
    <scope>NUCLEOTIDE SEQUENCE</scope>
    <source>
        <strain evidence="2">VKM Ac-1958</strain>
    </source>
</reference>